<dbReference type="PANTHER" id="PTHR10009:SF18">
    <property type="entry name" value="PROTEIN YELLOW-LIKE PROTEIN"/>
    <property type="match status" value="1"/>
</dbReference>
<evidence type="ECO:0000256" key="1">
    <source>
        <dbReference type="ARBA" id="ARBA00004613"/>
    </source>
</evidence>
<keyword evidence="3" id="KW-0964">Secreted</keyword>
<sequence>LVTDTLQYVPDQHRTMYVAILSVLVAAAVAGVYANADLKEVFHWKQLDFEYPDEVSRKAAISSGEFVPENNLPLGVEVWKDKLFITVPRWKSGIPASLNYLNISDADKSKSP</sequence>
<proteinExistence type="inferred from homology"/>
<evidence type="ECO:0000313" key="5">
    <source>
        <dbReference type="EMBL" id="JAS63413.1"/>
    </source>
</evidence>
<name>A0A1B6GM63_9HEMI</name>
<dbReference type="GO" id="GO:0005576">
    <property type="term" value="C:extracellular region"/>
    <property type="evidence" value="ECO:0007669"/>
    <property type="project" value="UniProtKB-SubCell"/>
</dbReference>
<comment type="subcellular location">
    <subcellularLocation>
        <location evidence="1">Secreted</location>
    </subcellularLocation>
</comment>
<organism evidence="5">
    <name type="scientific">Cuerna arida</name>
    <dbReference type="NCBI Taxonomy" id="1464854"/>
    <lineage>
        <taxon>Eukaryota</taxon>
        <taxon>Metazoa</taxon>
        <taxon>Ecdysozoa</taxon>
        <taxon>Arthropoda</taxon>
        <taxon>Hexapoda</taxon>
        <taxon>Insecta</taxon>
        <taxon>Pterygota</taxon>
        <taxon>Neoptera</taxon>
        <taxon>Paraneoptera</taxon>
        <taxon>Hemiptera</taxon>
        <taxon>Auchenorrhyncha</taxon>
        <taxon>Membracoidea</taxon>
        <taxon>Cicadellidae</taxon>
        <taxon>Cicadellinae</taxon>
        <taxon>Proconiini</taxon>
        <taxon>Cuerna</taxon>
    </lineage>
</organism>
<accession>A0A1B6GM63</accession>
<protein>
    <recommendedName>
        <fullName evidence="6">Protein yellow</fullName>
    </recommendedName>
</protein>
<feature type="transmembrane region" description="Helical" evidence="4">
    <location>
        <begin position="16"/>
        <end position="36"/>
    </location>
</feature>
<gene>
    <name evidence="5" type="ORF">g.30064</name>
</gene>
<evidence type="ECO:0008006" key="6">
    <source>
        <dbReference type="Google" id="ProtNLM"/>
    </source>
</evidence>
<dbReference type="AlphaFoldDB" id="A0A1B6GM63"/>
<evidence type="ECO:0000256" key="3">
    <source>
        <dbReference type="ARBA" id="ARBA00022525"/>
    </source>
</evidence>
<evidence type="ECO:0000256" key="2">
    <source>
        <dbReference type="ARBA" id="ARBA00009127"/>
    </source>
</evidence>
<keyword evidence="4" id="KW-0812">Transmembrane</keyword>
<feature type="non-terminal residue" evidence="5">
    <location>
        <position position="112"/>
    </location>
</feature>
<dbReference type="InterPro" id="IPR011042">
    <property type="entry name" value="6-blade_b-propeller_TolB-like"/>
</dbReference>
<keyword evidence="4" id="KW-0472">Membrane</keyword>
<keyword evidence="4" id="KW-1133">Transmembrane helix</keyword>
<dbReference type="EMBL" id="GECZ01006356">
    <property type="protein sequence ID" value="JAS63413.1"/>
    <property type="molecule type" value="Transcribed_RNA"/>
</dbReference>
<dbReference type="InterPro" id="IPR017996">
    <property type="entry name" value="MRJP/yellow-related"/>
</dbReference>
<dbReference type="Gene3D" id="2.120.10.30">
    <property type="entry name" value="TolB, C-terminal domain"/>
    <property type="match status" value="1"/>
</dbReference>
<evidence type="ECO:0000256" key="4">
    <source>
        <dbReference type="SAM" id="Phobius"/>
    </source>
</evidence>
<comment type="similarity">
    <text evidence="2">Belongs to the major royal jelly protein family.</text>
</comment>
<dbReference type="PANTHER" id="PTHR10009">
    <property type="entry name" value="PROTEIN YELLOW-RELATED"/>
    <property type="match status" value="1"/>
</dbReference>
<feature type="non-terminal residue" evidence="5">
    <location>
        <position position="1"/>
    </location>
</feature>
<reference evidence="5" key="1">
    <citation type="submission" date="2015-11" db="EMBL/GenBank/DDBJ databases">
        <title>De novo transcriptome assembly of four potential Pierce s Disease insect vectors from Arizona vineyards.</title>
        <authorList>
            <person name="Tassone E.E."/>
        </authorList>
    </citation>
    <scope>NUCLEOTIDE SEQUENCE</scope>
</reference>